<feature type="non-terminal residue" evidence="2">
    <location>
        <position position="1"/>
    </location>
</feature>
<accession>X0S2W5</accession>
<sequence>VDIDNNEFLTKIYYRSVLMKYGSFAAIIKKNFDKLSLLTETLQILPTTFKETPVSYLQNFSLYNLILIITFLISLVMKYIISLKKDVKYDYIKLSLKYDNLDELLKKFTKIYIKQTFYYPFIIIWEKEPTLLMYGEKSNILNVYIILIIKEILKKYPKYNFISSNIINIRVLPKNKNIWLKSIKINNIDTIYQKEQYLIIEQTNNTINIEGKCCLLVRKIFDSIKDTL</sequence>
<feature type="transmembrane region" description="Helical" evidence="1">
    <location>
        <begin position="60"/>
        <end position="81"/>
    </location>
</feature>
<dbReference type="AlphaFoldDB" id="X0S2W5"/>
<organism evidence="2">
    <name type="scientific">marine sediment metagenome</name>
    <dbReference type="NCBI Taxonomy" id="412755"/>
    <lineage>
        <taxon>unclassified sequences</taxon>
        <taxon>metagenomes</taxon>
        <taxon>ecological metagenomes</taxon>
    </lineage>
</organism>
<gene>
    <name evidence="2" type="ORF">S01H1_12654</name>
</gene>
<keyword evidence="1" id="KW-0812">Transmembrane</keyword>
<name>X0S2W5_9ZZZZ</name>
<keyword evidence="1" id="KW-1133">Transmembrane helix</keyword>
<dbReference type="EMBL" id="BARS01006508">
    <property type="protein sequence ID" value="GAF69556.1"/>
    <property type="molecule type" value="Genomic_DNA"/>
</dbReference>
<protein>
    <submittedName>
        <fullName evidence="2">Uncharacterized protein</fullName>
    </submittedName>
</protein>
<evidence type="ECO:0000313" key="2">
    <source>
        <dbReference type="EMBL" id="GAF69556.1"/>
    </source>
</evidence>
<evidence type="ECO:0000256" key="1">
    <source>
        <dbReference type="SAM" id="Phobius"/>
    </source>
</evidence>
<proteinExistence type="predicted"/>
<keyword evidence="1" id="KW-0472">Membrane</keyword>
<comment type="caution">
    <text evidence="2">The sequence shown here is derived from an EMBL/GenBank/DDBJ whole genome shotgun (WGS) entry which is preliminary data.</text>
</comment>
<reference evidence="2" key="1">
    <citation type="journal article" date="2014" name="Front. Microbiol.">
        <title>High frequency of phylogenetically diverse reductive dehalogenase-homologous genes in deep subseafloor sedimentary metagenomes.</title>
        <authorList>
            <person name="Kawai M."/>
            <person name="Futagami T."/>
            <person name="Toyoda A."/>
            <person name="Takaki Y."/>
            <person name="Nishi S."/>
            <person name="Hori S."/>
            <person name="Arai W."/>
            <person name="Tsubouchi T."/>
            <person name="Morono Y."/>
            <person name="Uchiyama I."/>
            <person name="Ito T."/>
            <person name="Fujiyama A."/>
            <person name="Inagaki F."/>
            <person name="Takami H."/>
        </authorList>
    </citation>
    <scope>NUCLEOTIDE SEQUENCE</scope>
    <source>
        <strain evidence="2">Expedition CK06-06</strain>
    </source>
</reference>